<dbReference type="InterPro" id="IPR004193">
    <property type="entry name" value="Glyco_hydro_13_N"/>
</dbReference>
<dbReference type="InterPro" id="IPR017853">
    <property type="entry name" value="GH"/>
</dbReference>
<dbReference type="PANTHER" id="PTHR43002">
    <property type="entry name" value="GLYCOGEN DEBRANCHING ENZYME"/>
    <property type="match status" value="1"/>
</dbReference>
<dbReference type="Gene3D" id="3.20.20.80">
    <property type="entry name" value="Glycosidases"/>
    <property type="match status" value="1"/>
</dbReference>
<dbReference type="Pfam" id="PF02922">
    <property type="entry name" value="CBM_48"/>
    <property type="match status" value="1"/>
</dbReference>
<dbReference type="InterPro" id="IPR013783">
    <property type="entry name" value="Ig-like_fold"/>
</dbReference>
<proteinExistence type="inferred from homology"/>
<organism evidence="6 7">
    <name type="scientific">Salinivibrio costicola subsp. alcaliphilus</name>
    <dbReference type="NCBI Taxonomy" id="272773"/>
    <lineage>
        <taxon>Bacteria</taxon>
        <taxon>Pseudomonadati</taxon>
        <taxon>Pseudomonadota</taxon>
        <taxon>Gammaproteobacteria</taxon>
        <taxon>Vibrionales</taxon>
        <taxon>Vibrionaceae</taxon>
        <taxon>Salinivibrio</taxon>
    </lineage>
</organism>
<dbReference type="Gene3D" id="2.60.40.10">
    <property type="entry name" value="Immunoglobulins"/>
    <property type="match status" value="1"/>
</dbReference>
<dbReference type="NCBIfam" id="TIGR02100">
    <property type="entry name" value="glgX_debranch"/>
    <property type="match status" value="1"/>
</dbReference>
<evidence type="ECO:0000256" key="3">
    <source>
        <dbReference type="ARBA" id="ARBA00023295"/>
    </source>
</evidence>
<dbReference type="SUPFAM" id="SSF51011">
    <property type="entry name" value="Glycosyl hydrolase domain"/>
    <property type="match status" value="1"/>
</dbReference>
<evidence type="ECO:0000259" key="5">
    <source>
        <dbReference type="SMART" id="SM00642"/>
    </source>
</evidence>
<dbReference type="InterPro" id="IPR011837">
    <property type="entry name" value="Glycogen_debranch_GlgX"/>
</dbReference>
<dbReference type="Gene3D" id="2.60.40.1180">
    <property type="entry name" value="Golgi alpha-mannosidase II"/>
    <property type="match status" value="1"/>
</dbReference>
<feature type="region of interest" description="Disordered" evidence="4">
    <location>
        <begin position="454"/>
        <end position="480"/>
    </location>
</feature>
<gene>
    <name evidence="6" type="ORF">BZJ21_07550</name>
</gene>
<dbReference type="EMBL" id="MUFR01000017">
    <property type="protein sequence ID" value="OOF34055.1"/>
    <property type="molecule type" value="Genomic_DNA"/>
</dbReference>
<accession>A0ABX3KQS9</accession>
<sequence>MIKSSNGSESNLMVLFMSICFPAPYSLGAQLYGSGCRFTLYAPDQDCVHLLLWHQGHQPQRLAMREYKRGYWTKEVADVVAGQDYSFEISHNGQTWCVADPYAQAVTGPLSYQPPYTPSQSTLLARCQVVDHAPFDWQGVSSPQRPMCDTVIFETHVKGLTQQHPDVEPAEKGRYLGLISPAMLAFYQQHHINCLQLLPITACLPEPHLLSQQKTNYWGYNPYVWMAPDPRYAEKDAVNELKTAIRELHRHDIEVILDVVFNHTAEGGDGGPILHFKAIDQAMYLQDNQQLRNYTGCGNTLDLRHPAALKLVLDTLRMWATHYHVDGFRFDLAATVGRDGEAFHPHSAFFHAIAQDPILSTVKLIAEPWDIGPNGYQLGQFPANWAECNDKIRDTTRSVWRGDPGKLQDFATRLMGSRDFFSASHWPDHLPINYVTYHDGFTLQDMVSYAKRHNHANGENNRDGHGDNRSANYGIEGPTDDPTIMAVREQQKRNMIASILFSLGTPHILTADLISHSQQGNNNAYCQDNPTSWLNWQTKDHAWSNWFATMIARRNAIVPRFIDALSGTQRHLNQIAWRHSNGDPIQDHQWPNLQTFSCQITLGAHHSNAGQSTLIAINSSDTAQALRLPSDHQWRIVCDTATDETTVTAPEAFQCLAAKSFLVCIDSDWL</sequence>
<evidence type="ECO:0000256" key="2">
    <source>
        <dbReference type="ARBA" id="ARBA00022801"/>
    </source>
</evidence>
<dbReference type="RefSeq" id="WP_077669476.1">
    <property type="nucleotide sequence ID" value="NZ_MUFR01000017.1"/>
</dbReference>
<dbReference type="SUPFAM" id="SSF81296">
    <property type="entry name" value="E set domains"/>
    <property type="match status" value="1"/>
</dbReference>
<evidence type="ECO:0000313" key="6">
    <source>
        <dbReference type="EMBL" id="OOF34055.1"/>
    </source>
</evidence>
<name>A0ABX3KQS9_SALCS</name>
<dbReference type="CDD" id="cd11326">
    <property type="entry name" value="AmyAc_Glg_debranch"/>
    <property type="match status" value="1"/>
</dbReference>
<comment type="caution">
    <text evidence="6">The sequence shown here is derived from an EMBL/GenBank/DDBJ whole genome shotgun (WGS) entry which is preliminary data.</text>
</comment>
<dbReference type="SMART" id="SM00642">
    <property type="entry name" value="Aamy"/>
    <property type="match status" value="1"/>
</dbReference>
<dbReference type="InterPro" id="IPR006047">
    <property type="entry name" value="GH13_cat_dom"/>
</dbReference>
<evidence type="ECO:0000256" key="1">
    <source>
        <dbReference type="ARBA" id="ARBA00008061"/>
    </source>
</evidence>
<dbReference type="InterPro" id="IPR014756">
    <property type="entry name" value="Ig_E-set"/>
</dbReference>
<feature type="domain" description="Glycosyl hydrolase family 13 catalytic" evidence="5">
    <location>
        <begin position="150"/>
        <end position="554"/>
    </location>
</feature>
<dbReference type="SUPFAM" id="SSF51445">
    <property type="entry name" value="(Trans)glycosidases"/>
    <property type="match status" value="1"/>
</dbReference>
<protein>
    <submittedName>
        <fullName evidence="6">Glycogen debranching enzyme GlgX</fullName>
    </submittedName>
</protein>
<reference evidence="7" key="1">
    <citation type="submission" date="2017-01" db="EMBL/GenBank/DDBJ databases">
        <title>Draft genome of the species Salinivibrio costicola subsp. alcaliphilus.</title>
        <authorList>
            <person name="Lopez-Hermoso C."/>
            <person name="De La Haba R."/>
            <person name="Sanchez-Porro C."/>
            <person name="Ventosa A."/>
        </authorList>
    </citation>
    <scope>NUCLEOTIDE SEQUENCE [LARGE SCALE GENOMIC DNA]</scope>
    <source>
        <strain evidence="7">CBH448</strain>
    </source>
</reference>
<dbReference type="Proteomes" id="UP000189431">
    <property type="component" value="Unassembled WGS sequence"/>
</dbReference>
<evidence type="ECO:0000313" key="7">
    <source>
        <dbReference type="Proteomes" id="UP000189431"/>
    </source>
</evidence>
<keyword evidence="2" id="KW-0378">Hydrolase</keyword>
<keyword evidence="7" id="KW-1185">Reference proteome</keyword>
<evidence type="ECO:0000256" key="4">
    <source>
        <dbReference type="SAM" id="MobiDB-lite"/>
    </source>
</evidence>
<dbReference type="InterPro" id="IPR013780">
    <property type="entry name" value="Glyco_hydro_b"/>
</dbReference>
<comment type="similarity">
    <text evidence="1">Belongs to the glycosyl hydrolase 13 family.</text>
</comment>
<keyword evidence="3" id="KW-0326">Glycosidase</keyword>